<feature type="region of interest" description="Disordered" evidence="1">
    <location>
        <begin position="274"/>
        <end position="298"/>
    </location>
</feature>
<protein>
    <recommendedName>
        <fullName evidence="4">Lipoprotein</fullName>
    </recommendedName>
</protein>
<gene>
    <name evidence="2" type="ORF">GRI94_12245</name>
</gene>
<name>A0A845AP40_9SPHN</name>
<comment type="caution">
    <text evidence="2">The sequence shown here is derived from an EMBL/GenBank/DDBJ whole genome shotgun (WGS) entry which is preliminary data.</text>
</comment>
<dbReference type="PROSITE" id="PS51257">
    <property type="entry name" value="PROKAR_LIPOPROTEIN"/>
    <property type="match status" value="1"/>
</dbReference>
<dbReference type="EMBL" id="WTYE01000001">
    <property type="protein sequence ID" value="MXP32592.1"/>
    <property type="molecule type" value="Genomic_DNA"/>
</dbReference>
<dbReference type="RefSeq" id="WP_160779920.1">
    <property type="nucleotide sequence ID" value="NZ_BAAAZF010000001.1"/>
</dbReference>
<evidence type="ECO:0000256" key="1">
    <source>
        <dbReference type="SAM" id="MobiDB-lite"/>
    </source>
</evidence>
<evidence type="ECO:0008006" key="4">
    <source>
        <dbReference type="Google" id="ProtNLM"/>
    </source>
</evidence>
<sequence>MKFGFLVVLIALISGGCQSSQRLSSALGTMKNPDRVFVQPVNTKSVGINPIIARNYALLLCLPRKFDDWNIDTNQLNRLNIADRANVDVLCGKKTGTSGQDAGTGGQDAGTSVSQAIGNQTPTEADAVAEYLFAGLALSDEYCDMFFEDADESQRRRQYGRALWNDTGTALSTILGLANAGENVVTGIAAGFGLGDSAWRNYDEAFVVGPDLANAKSLVQAQQSLFRAELKSGKKNASTFYEAQSLIREHANICSFLGMKGILNKAAAEKQDKIESKIADEKPGSQDKTEGGRAEGGG</sequence>
<evidence type="ECO:0000313" key="3">
    <source>
        <dbReference type="Proteomes" id="UP000446786"/>
    </source>
</evidence>
<dbReference type="Proteomes" id="UP000446786">
    <property type="component" value="Unassembled WGS sequence"/>
</dbReference>
<keyword evidence="3" id="KW-1185">Reference proteome</keyword>
<organism evidence="2 3">
    <name type="scientific">Parerythrobacter jejuensis</name>
    <dbReference type="NCBI Taxonomy" id="795812"/>
    <lineage>
        <taxon>Bacteria</taxon>
        <taxon>Pseudomonadati</taxon>
        <taxon>Pseudomonadota</taxon>
        <taxon>Alphaproteobacteria</taxon>
        <taxon>Sphingomonadales</taxon>
        <taxon>Erythrobacteraceae</taxon>
        <taxon>Parerythrobacter</taxon>
    </lineage>
</organism>
<accession>A0A845AP40</accession>
<dbReference type="OrthoDB" id="7586199at2"/>
<reference evidence="2 3" key="1">
    <citation type="submission" date="2019-12" db="EMBL/GenBank/DDBJ databases">
        <title>Genomic-based taxomic classification of the family Erythrobacteraceae.</title>
        <authorList>
            <person name="Xu L."/>
        </authorList>
    </citation>
    <scope>NUCLEOTIDE SEQUENCE [LARGE SCALE GENOMIC DNA]</scope>
    <source>
        <strain evidence="2 3">JCM 16677</strain>
    </source>
</reference>
<evidence type="ECO:0000313" key="2">
    <source>
        <dbReference type="EMBL" id="MXP32592.1"/>
    </source>
</evidence>
<proteinExistence type="predicted"/>
<dbReference type="AlphaFoldDB" id="A0A845AP40"/>